<dbReference type="AlphaFoldDB" id="L8H514"/>
<dbReference type="VEuPathDB" id="AmoebaDB:ACA1_184900"/>
<dbReference type="InterPro" id="IPR051980">
    <property type="entry name" value="WD_repeat_MORG1"/>
</dbReference>
<comment type="similarity">
    <text evidence="3">Belongs to the WD repeat MORG1 family.</text>
</comment>
<keyword evidence="1 4" id="KW-0853">WD repeat</keyword>
<feature type="compositionally biased region" description="Basic and acidic residues" evidence="5">
    <location>
        <begin position="515"/>
        <end position="524"/>
    </location>
</feature>
<evidence type="ECO:0000256" key="4">
    <source>
        <dbReference type="PROSITE-ProRule" id="PRU00221"/>
    </source>
</evidence>
<dbReference type="Proteomes" id="UP000011083">
    <property type="component" value="Unassembled WGS sequence"/>
</dbReference>
<evidence type="ECO:0000256" key="1">
    <source>
        <dbReference type="ARBA" id="ARBA00022574"/>
    </source>
</evidence>
<dbReference type="InterPro" id="IPR001680">
    <property type="entry name" value="WD40_rpt"/>
</dbReference>
<proteinExistence type="inferred from homology"/>
<evidence type="ECO:0000256" key="3">
    <source>
        <dbReference type="ARBA" id="ARBA00038145"/>
    </source>
</evidence>
<dbReference type="InterPro" id="IPR019775">
    <property type="entry name" value="WD40_repeat_CS"/>
</dbReference>
<dbReference type="STRING" id="1257118.L8H514"/>
<evidence type="ECO:0000256" key="5">
    <source>
        <dbReference type="SAM" id="MobiDB-lite"/>
    </source>
</evidence>
<dbReference type="PROSITE" id="PS00678">
    <property type="entry name" value="WD_REPEATS_1"/>
    <property type="match status" value="1"/>
</dbReference>
<dbReference type="GeneID" id="14921177"/>
<dbReference type="GO" id="GO:0000398">
    <property type="term" value="P:mRNA splicing, via spliceosome"/>
    <property type="evidence" value="ECO:0007669"/>
    <property type="project" value="TreeGrafter"/>
</dbReference>
<feature type="repeat" description="WD" evidence="4">
    <location>
        <begin position="193"/>
        <end position="227"/>
    </location>
</feature>
<feature type="compositionally biased region" description="Acidic residues" evidence="5">
    <location>
        <begin position="525"/>
        <end position="539"/>
    </location>
</feature>
<feature type="compositionally biased region" description="Basic and acidic residues" evidence="5">
    <location>
        <begin position="480"/>
        <end position="495"/>
    </location>
</feature>
<evidence type="ECO:0000313" key="6">
    <source>
        <dbReference type="EMBL" id="ELR20327.1"/>
    </source>
</evidence>
<dbReference type="PANTHER" id="PTHR22842:SF1">
    <property type="match status" value="1"/>
</dbReference>
<dbReference type="GO" id="GO:0071013">
    <property type="term" value="C:catalytic step 2 spliceosome"/>
    <property type="evidence" value="ECO:0007669"/>
    <property type="project" value="TreeGrafter"/>
</dbReference>
<dbReference type="InterPro" id="IPR036322">
    <property type="entry name" value="WD40_repeat_dom_sf"/>
</dbReference>
<feature type="region of interest" description="Disordered" evidence="5">
    <location>
        <begin position="451"/>
        <end position="643"/>
    </location>
</feature>
<feature type="compositionally biased region" description="Basic and acidic residues" evidence="5">
    <location>
        <begin position="586"/>
        <end position="613"/>
    </location>
</feature>
<dbReference type="OMA" id="STICGWD"/>
<dbReference type="SMART" id="SM00320">
    <property type="entry name" value="WD40"/>
    <property type="match status" value="6"/>
</dbReference>
<feature type="compositionally biased region" description="Basic and acidic residues" evidence="5">
    <location>
        <begin position="540"/>
        <end position="557"/>
    </location>
</feature>
<sequence>MGEGCHFCVRFSPDGARVATAAAECIEIWQTGSRGPPRLQHRLDQGHSEIVTHLVWSHHSRGSGEGSAEQVVGDFFSCSLDKTIKLWRDCRVVHSFDDHKDWLRSLTLTADDATLLSGCVSSTICGWDVATGRVLFTLPDAHSSDVYTELNTINSLQFMNADVNLFFSGARDGFIKMWDRRDMRRRTRSVADIRAHAAKINTLSVALDDRQLLSSARDSALALWDIRLFTNRLKGGHAHEAREGGKGPVRRYAQHKCNGYNISSTFLNHDRHIATGSEDNCIYIYERESGQVVTQLEGHSSVVHLVDAVDSEPLKLVSSSIENSGLYLWSPQRKKKPRAKAAKTAEEARDLGEANFLRNHRTAVESLMQKYGEQMLKVFHDHNFTFSSNMGWGTLIAQVGQDNPSADLLNMVNDMATDFARMLDLYRFVSEPGDEGDDNAFAPALPLEVTSALGAGRQPRTPPPWRRGGGQTGDEEDEAERMAEHDRPLPPDELPRSMLDQDDDDSDGDGGGDEGEGHDSRDGNDENENENENDEEEEPVVMRDEPTADERAQERALRNTLRRLLRAGGGPSTWEHVHRALQQRQAAREQRYEERLRQRREQLGQRQQGREESAASAPREEEDDEDDDENRGSIVEGDEASCP</sequence>
<accession>L8H514</accession>
<reference evidence="6 7" key="1">
    <citation type="journal article" date="2013" name="Genome Biol.">
        <title>Genome of Acanthamoeba castellanii highlights extensive lateral gene transfer and early evolution of tyrosine kinase signaling.</title>
        <authorList>
            <person name="Clarke M."/>
            <person name="Lohan A.J."/>
            <person name="Liu B."/>
            <person name="Lagkouvardos I."/>
            <person name="Roy S."/>
            <person name="Zafar N."/>
            <person name="Bertelli C."/>
            <person name="Schilde C."/>
            <person name="Kianianmomeni A."/>
            <person name="Burglin T.R."/>
            <person name="Frech C."/>
            <person name="Turcotte B."/>
            <person name="Kopec K.O."/>
            <person name="Synnott J.M."/>
            <person name="Choo C."/>
            <person name="Paponov I."/>
            <person name="Finkler A."/>
            <person name="Soon Heng Tan C."/>
            <person name="Hutchins A.P."/>
            <person name="Weinmeier T."/>
            <person name="Rattei T."/>
            <person name="Chu J.S."/>
            <person name="Gimenez G."/>
            <person name="Irimia M."/>
            <person name="Rigden D.J."/>
            <person name="Fitzpatrick D.A."/>
            <person name="Lorenzo-Morales J."/>
            <person name="Bateman A."/>
            <person name="Chiu C.H."/>
            <person name="Tang P."/>
            <person name="Hegemann P."/>
            <person name="Fromm H."/>
            <person name="Raoult D."/>
            <person name="Greub G."/>
            <person name="Miranda-Saavedra D."/>
            <person name="Chen N."/>
            <person name="Nash P."/>
            <person name="Ginger M.L."/>
            <person name="Horn M."/>
            <person name="Schaap P."/>
            <person name="Caler L."/>
            <person name="Loftus B."/>
        </authorList>
    </citation>
    <scope>NUCLEOTIDE SEQUENCE [LARGE SCALE GENOMIC DNA]</scope>
    <source>
        <strain evidence="6 7">Neff</strain>
    </source>
</reference>
<gene>
    <name evidence="6" type="ORF">ACA1_184900</name>
</gene>
<evidence type="ECO:0000256" key="2">
    <source>
        <dbReference type="ARBA" id="ARBA00022737"/>
    </source>
</evidence>
<dbReference type="Gene3D" id="2.130.10.10">
    <property type="entry name" value="YVTN repeat-like/Quinoprotein amine dehydrogenase"/>
    <property type="match status" value="1"/>
</dbReference>
<feature type="compositionally biased region" description="Acidic residues" evidence="5">
    <location>
        <begin position="620"/>
        <end position="629"/>
    </location>
</feature>
<dbReference type="EMBL" id="KB007920">
    <property type="protein sequence ID" value="ELR20327.1"/>
    <property type="molecule type" value="Genomic_DNA"/>
</dbReference>
<dbReference type="PANTHER" id="PTHR22842">
    <property type="entry name" value="WD40 REPEAT PROTEIN"/>
    <property type="match status" value="1"/>
</dbReference>
<keyword evidence="2" id="KW-0677">Repeat</keyword>
<name>L8H514_ACACF</name>
<evidence type="ECO:0000313" key="7">
    <source>
        <dbReference type="Proteomes" id="UP000011083"/>
    </source>
</evidence>
<dbReference type="PROSITE" id="PS50294">
    <property type="entry name" value="WD_REPEATS_REGION"/>
    <property type="match status" value="1"/>
</dbReference>
<organism evidence="6 7">
    <name type="scientific">Acanthamoeba castellanii (strain ATCC 30010 / Neff)</name>
    <dbReference type="NCBI Taxonomy" id="1257118"/>
    <lineage>
        <taxon>Eukaryota</taxon>
        <taxon>Amoebozoa</taxon>
        <taxon>Discosea</taxon>
        <taxon>Longamoebia</taxon>
        <taxon>Centramoebida</taxon>
        <taxon>Acanthamoebidae</taxon>
        <taxon>Acanthamoeba</taxon>
    </lineage>
</organism>
<keyword evidence="7" id="KW-1185">Reference proteome</keyword>
<dbReference type="OrthoDB" id="1068471at2759"/>
<dbReference type="InterPro" id="IPR015943">
    <property type="entry name" value="WD40/YVTN_repeat-like_dom_sf"/>
</dbReference>
<feature type="compositionally biased region" description="Acidic residues" evidence="5">
    <location>
        <begin position="500"/>
        <end position="514"/>
    </location>
</feature>
<dbReference type="KEGG" id="acan:ACA1_184900"/>
<dbReference type="SUPFAM" id="SSF50978">
    <property type="entry name" value="WD40 repeat-like"/>
    <property type="match status" value="1"/>
</dbReference>
<dbReference type="Pfam" id="PF00400">
    <property type="entry name" value="WD40"/>
    <property type="match status" value="5"/>
</dbReference>
<feature type="repeat" description="WD" evidence="4">
    <location>
        <begin position="96"/>
        <end position="137"/>
    </location>
</feature>
<dbReference type="RefSeq" id="XP_004342521.1">
    <property type="nucleotide sequence ID" value="XM_004342472.1"/>
</dbReference>
<dbReference type="PROSITE" id="PS50082">
    <property type="entry name" value="WD_REPEATS_2"/>
    <property type="match status" value="2"/>
</dbReference>
<protein>
    <submittedName>
        <fullName evidence="6">WD domain, Gbeta repeat domain containing protein</fullName>
    </submittedName>
</protein>